<dbReference type="GO" id="GO:0008270">
    <property type="term" value="F:zinc ion binding"/>
    <property type="evidence" value="ECO:0007669"/>
    <property type="project" value="UniProtKB-UniRule"/>
</dbReference>
<feature type="binding site" evidence="8">
    <location>
        <position position="56"/>
    </location>
    <ligand>
        <name>Zn(2+)</name>
        <dbReference type="ChEBI" id="CHEBI:29105"/>
        <note>catalytic</note>
    </ligand>
</feature>
<evidence type="ECO:0000259" key="9">
    <source>
        <dbReference type="PROSITE" id="PS51747"/>
    </source>
</evidence>
<dbReference type="EMBL" id="CP082237">
    <property type="protein sequence ID" value="QZT34320.1"/>
    <property type="molecule type" value="Genomic_DNA"/>
</dbReference>
<evidence type="ECO:0000256" key="6">
    <source>
        <dbReference type="ARBA" id="ARBA00022833"/>
    </source>
</evidence>
<dbReference type="eggNOG" id="COG0590">
    <property type="taxonomic scope" value="Bacteria"/>
</dbReference>
<evidence type="ECO:0000256" key="7">
    <source>
        <dbReference type="ARBA" id="ARBA00048045"/>
    </source>
</evidence>
<evidence type="ECO:0000313" key="12">
    <source>
        <dbReference type="Proteomes" id="UP000010716"/>
    </source>
</evidence>
<comment type="function">
    <text evidence="8">Catalyzes the deamination of adenosine to inosine at the wobble position 34 of tRNA(Arg2).</text>
</comment>
<feature type="binding site" evidence="8">
    <location>
        <position position="86"/>
    </location>
    <ligand>
        <name>Zn(2+)</name>
        <dbReference type="ChEBI" id="CHEBI:29105"/>
        <note>catalytic</note>
    </ligand>
</feature>
<reference evidence="11" key="3">
    <citation type="submission" date="2021-08" db="EMBL/GenBank/DDBJ databases">
        <authorList>
            <person name="de Jong S."/>
            <person name="van den Broek M."/>
            <person name="Merkel A."/>
            <person name="de la Torre Cortes P."/>
            <person name="Kalamorz F."/>
            <person name="Cook G."/>
            <person name="van Loosdrecht M."/>
            <person name="McMillan D."/>
        </authorList>
    </citation>
    <scope>NUCLEOTIDE SEQUENCE</scope>
    <source>
        <strain evidence="11">TA2.A1</strain>
    </source>
</reference>
<evidence type="ECO:0000256" key="3">
    <source>
        <dbReference type="ARBA" id="ARBA00022694"/>
    </source>
</evidence>
<dbReference type="OrthoDB" id="9802676at2"/>
<dbReference type="EC" id="3.5.4.33" evidence="8"/>
<dbReference type="GO" id="GO:0002100">
    <property type="term" value="P:tRNA wobble adenosine to inosine editing"/>
    <property type="evidence" value="ECO:0007669"/>
    <property type="project" value="UniProtKB-UniRule"/>
</dbReference>
<evidence type="ECO:0000313" key="11">
    <source>
        <dbReference type="EMBL" id="QZT34320.1"/>
    </source>
</evidence>
<keyword evidence="13" id="KW-1185">Reference proteome</keyword>
<dbReference type="InterPro" id="IPR002125">
    <property type="entry name" value="CMP_dCMP_dom"/>
</dbReference>
<keyword evidence="4 8" id="KW-0479">Metal-binding</keyword>
<comment type="similarity">
    <text evidence="1">Belongs to the cytidine and deoxycytidylate deaminase family. ADAT2 subfamily.</text>
</comment>
<comment type="catalytic activity">
    <reaction evidence="7 8">
        <text>adenosine(34) in tRNA + H2O + H(+) = inosine(34) in tRNA + NH4(+)</text>
        <dbReference type="Rhea" id="RHEA:43168"/>
        <dbReference type="Rhea" id="RHEA-COMP:10373"/>
        <dbReference type="Rhea" id="RHEA-COMP:10374"/>
        <dbReference type="ChEBI" id="CHEBI:15377"/>
        <dbReference type="ChEBI" id="CHEBI:15378"/>
        <dbReference type="ChEBI" id="CHEBI:28938"/>
        <dbReference type="ChEBI" id="CHEBI:74411"/>
        <dbReference type="ChEBI" id="CHEBI:82852"/>
        <dbReference type="EC" id="3.5.4.33"/>
    </reaction>
</comment>
<reference evidence="11 13" key="2">
    <citation type="journal article" date="2020" name="Extremophiles">
        <title>Genomic analysis of Caldalkalibacillus thermarum TA2.A1 reveals aerobic alkaliphilic metabolism and evolutionary hallmarks linking alkaliphilic bacteria and plant life.</title>
        <authorList>
            <person name="de Jong S.I."/>
            <person name="van den Broek M.A."/>
            <person name="Merkel A.Y."/>
            <person name="de la Torre Cortes P."/>
            <person name="Kalamorz F."/>
            <person name="Cook G.M."/>
            <person name="van Loosdrecht M.C.M."/>
            <person name="McMillan D.G.G."/>
        </authorList>
    </citation>
    <scope>NUCLEOTIDE SEQUENCE [LARGE SCALE GENOMIC DNA]</scope>
    <source>
        <strain evidence="11 13">TA2.A1</strain>
    </source>
</reference>
<dbReference type="NCBIfam" id="NF008113">
    <property type="entry name" value="PRK10860.1"/>
    <property type="match status" value="1"/>
</dbReference>
<dbReference type="PROSITE" id="PS00903">
    <property type="entry name" value="CYT_DCMP_DEAMINASES_1"/>
    <property type="match status" value="1"/>
</dbReference>
<dbReference type="Proteomes" id="UP000010716">
    <property type="component" value="Unassembled WGS sequence"/>
</dbReference>
<gene>
    <name evidence="8 11" type="primary">tadA</name>
    <name evidence="10" type="ORF">CathTA2_2615</name>
    <name evidence="11" type="ORF">HUR95_02620</name>
</gene>
<keyword evidence="3 8" id="KW-0819">tRNA processing</keyword>
<reference evidence="10 12" key="1">
    <citation type="journal article" date="2011" name="J. Bacteriol.">
        <title>Draft genome sequence of the thermoalkaliphilic Caldalkalibacillus thermarum strain TA2.A1.</title>
        <authorList>
            <person name="Kalamorz F."/>
            <person name="Keis S."/>
            <person name="McMillan D.G."/>
            <person name="Olsson K."/>
            <person name="Stanton J.A."/>
            <person name="Stockwell P."/>
            <person name="Black M.A."/>
            <person name="Klingeman D.M."/>
            <person name="Land M.L."/>
            <person name="Han C.S."/>
            <person name="Martin S.L."/>
            <person name="Becher S.A."/>
            <person name="Peddie C.J."/>
            <person name="Morgan H.W."/>
            <person name="Matthies D."/>
            <person name="Preiss L."/>
            <person name="Meier T."/>
            <person name="Brown S.D."/>
            <person name="Cook G.M."/>
        </authorList>
    </citation>
    <scope>NUCLEOTIDE SEQUENCE [LARGE SCALE GENOMIC DNA]</scope>
    <source>
        <strain evidence="10 12">TA2.A1</strain>
    </source>
</reference>
<dbReference type="HAMAP" id="MF_00972">
    <property type="entry name" value="tRNA_aden_deaminase"/>
    <property type="match status" value="1"/>
</dbReference>
<evidence type="ECO:0000256" key="1">
    <source>
        <dbReference type="ARBA" id="ARBA00010669"/>
    </source>
</evidence>
<dbReference type="InterPro" id="IPR016193">
    <property type="entry name" value="Cytidine_deaminase-like"/>
</dbReference>
<feature type="domain" description="CMP/dCMP-type deaminase" evidence="9">
    <location>
        <begin position="5"/>
        <end position="151"/>
    </location>
</feature>
<keyword evidence="5 8" id="KW-0378">Hydrolase</keyword>
<dbReference type="Pfam" id="PF14437">
    <property type="entry name" value="MafB19-deam"/>
    <property type="match status" value="1"/>
</dbReference>
<sequence length="163" mass="18269">MSAQSEHEKWMARAIQLAKQAETLGEVPIGAVIVKEGEVLGEGYNRREIDRNPLAHAELMAIQQACERLGGWRLAGCDLYVTLEPCPMCAGAIVQARLRRVIYGTEDPKAGYAGSLHNTLQDERLNHQTDVIAGIRREECQHLLKDFFRRLREQKKAAKGMST</sequence>
<evidence type="ECO:0000256" key="2">
    <source>
        <dbReference type="ARBA" id="ARBA00011738"/>
    </source>
</evidence>
<comment type="subunit">
    <text evidence="2 8">Homodimer.</text>
</comment>
<organism evidence="10 12">
    <name type="scientific">Caldalkalibacillus thermarum (strain TA2.A1)</name>
    <dbReference type="NCBI Taxonomy" id="986075"/>
    <lineage>
        <taxon>Bacteria</taxon>
        <taxon>Bacillati</taxon>
        <taxon>Bacillota</taxon>
        <taxon>Bacilli</taxon>
        <taxon>Bacillales</taxon>
        <taxon>Bacillaceae</taxon>
        <taxon>Caldalkalibacillus</taxon>
    </lineage>
</organism>
<evidence type="ECO:0000313" key="10">
    <source>
        <dbReference type="EMBL" id="EGL81830.1"/>
    </source>
</evidence>
<dbReference type="Proteomes" id="UP000825179">
    <property type="component" value="Chromosome"/>
</dbReference>
<comment type="cofactor">
    <cofactor evidence="8">
        <name>Zn(2+)</name>
        <dbReference type="ChEBI" id="CHEBI:29105"/>
    </cofactor>
    <text evidence="8">Binds 1 zinc ion per subunit.</text>
</comment>
<dbReference type="InterPro" id="IPR016192">
    <property type="entry name" value="APOBEC/CMP_deaminase_Zn-bd"/>
</dbReference>
<dbReference type="PANTHER" id="PTHR11079:SF202">
    <property type="entry name" value="TRNA-SPECIFIC ADENOSINE DEAMINASE"/>
    <property type="match status" value="1"/>
</dbReference>
<dbReference type="InterPro" id="IPR058535">
    <property type="entry name" value="MafB19-deam"/>
</dbReference>
<evidence type="ECO:0000313" key="13">
    <source>
        <dbReference type="Proteomes" id="UP000825179"/>
    </source>
</evidence>
<proteinExistence type="inferred from homology"/>
<dbReference type="GO" id="GO:0052717">
    <property type="term" value="F:tRNA-specific adenosine-34 deaminase activity"/>
    <property type="evidence" value="ECO:0007669"/>
    <property type="project" value="UniProtKB-UniRule"/>
</dbReference>
<dbReference type="CDD" id="cd01285">
    <property type="entry name" value="nucleoside_deaminase"/>
    <property type="match status" value="1"/>
</dbReference>
<feature type="binding site" evidence="8">
    <location>
        <position position="89"/>
    </location>
    <ligand>
        <name>Zn(2+)</name>
        <dbReference type="ChEBI" id="CHEBI:29105"/>
        <note>catalytic</note>
    </ligand>
</feature>
<dbReference type="PROSITE" id="PS51747">
    <property type="entry name" value="CYT_DCMP_DEAMINASES_2"/>
    <property type="match status" value="1"/>
</dbReference>
<dbReference type="FunFam" id="3.40.140.10:FF:000005">
    <property type="entry name" value="tRNA-specific adenosine deaminase"/>
    <property type="match status" value="1"/>
</dbReference>
<dbReference type="InterPro" id="IPR028883">
    <property type="entry name" value="tRNA_aden_deaminase"/>
</dbReference>
<dbReference type="AlphaFoldDB" id="F5L9W0"/>
<dbReference type="SUPFAM" id="SSF53927">
    <property type="entry name" value="Cytidine deaminase-like"/>
    <property type="match status" value="1"/>
</dbReference>
<protein>
    <recommendedName>
        <fullName evidence="8">tRNA-specific adenosine deaminase</fullName>
        <ecNumber evidence="8">3.5.4.33</ecNumber>
    </recommendedName>
</protein>
<evidence type="ECO:0000256" key="5">
    <source>
        <dbReference type="ARBA" id="ARBA00022801"/>
    </source>
</evidence>
<accession>F5L9W0</accession>
<dbReference type="RefSeq" id="WP_007506011.1">
    <property type="nucleotide sequence ID" value="NZ_AFCE01000160.1"/>
</dbReference>
<dbReference type="Gene3D" id="3.40.140.10">
    <property type="entry name" value="Cytidine Deaminase, domain 2"/>
    <property type="match status" value="1"/>
</dbReference>
<keyword evidence="6 8" id="KW-0862">Zinc</keyword>
<feature type="active site" description="Proton donor" evidence="8">
    <location>
        <position position="58"/>
    </location>
</feature>
<dbReference type="PANTHER" id="PTHR11079">
    <property type="entry name" value="CYTOSINE DEAMINASE FAMILY MEMBER"/>
    <property type="match status" value="1"/>
</dbReference>
<dbReference type="EMBL" id="AFCE01000160">
    <property type="protein sequence ID" value="EGL81830.1"/>
    <property type="molecule type" value="Genomic_DNA"/>
</dbReference>
<evidence type="ECO:0000256" key="8">
    <source>
        <dbReference type="HAMAP-Rule" id="MF_00972"/>
    </source>
</evidence>
<dbReference type="KEGG" id="cthu:HUR95_02620"/>
<name>F5L9W0_CALTT</name>
<evidence type="ECO:0000256" key="4">
    <source>
        <dbReference type="ARBA" id="ARBA00022723"/>
    </source>
</evidence>